<comment type="caution">
    <text evidence="10">The sequence shown here is derived from an EMBL/GenBank/DDBJ whole genome shotgun (WGS) entry which is preliminary data.</text>
</comment>
<accession>A0A8H3EJH7</accession>
<sequence length="530" mass="58290">MAPKKRSTHQADWNTINAYDPVLTSLFHSSLGPVDVASRKSARDSVKGDESDLIEENIPQQNGAIRARKIVHEGQVSAEDDLSSPMVETLHQRSRKRKRKDVNDNLEGTYMQNLAREEIQEDQKRRKQGISSPKEGITVAVESAETEGDTPEMGDEGESSPSDAPQHESLGASKADSEMEKASRTVFLGNVSTAAIKSKTGKKSLLEHLASFLPSLPTQQIAHKVESLRFRSTAFNSSAVPRKAAFAKKELMDSTTKSTNAYAVYTTQLAAREATKRLNGTIILDRHLRVDSVSHPARQDHHRCVFVGNLGFVDDESSLSVVENDVDKRPRKAKAAADAEEGLWRQFSKAGTVESVRVVRDKTTRVGKGFAYVQFENPNGVEKALLYNDKKFPPLLPRVLRVTRAKNASKTNSRQKDERRPKYNTVHSQTSSGYQPNITPQMQSLTGRAGKLLGRAGAAQFRSNKEQGHKSLGVKKSSEAMVFEGHRASSKQTKGVVKLKGTGKKQAKPHSRSSRRGAAFKAGGRKKGKA</sequence>
<dbReference type="GO" id="GO:0000463">
    <property type="term" value="P:maturation of LSU-rRNA from tricistronic rRNA transcript (SSU-rRNA, 5.8S rRNA, LSU-rRNA)"/>
    <property type="evidence" value="ECO:0007669"/>
    <property type="project" value="TreeGrafter"/>
</dbReference>
<evidence type="ECO:0000313" key="10">
    <source>
        <dbReference type="EMBL" id="CAF9908306.1"/>
    </source>
</evidence>
<gene>
    <name evidence="10" type="primary">NOP12</name>
    <name evidence="10" type="ORF">HETSPECPRED_008041</name>
</gene>
<dbReference type="Proteomes" id="UP000664521">
    <property type="component" value="Unassembled WGS sequence"/>
</dbReference>
<evidence type="ECO:0000256" key="3">
    <source>
        <dbReference type="ARBA" id="ARBA00007077"/>
    </source>
</evidence>
<feature type="compositionally biased region" description="Basic residues" evidence="8">
    <location>
        <begin position="501"/>
        <end position="515"/>
    </location>
</feature>
<feature type="region of interest" description="Disordered" evidence="8">
    <location>
        <begin position="459"/>
        <end position="530"/>
    </location>
</feature>
<dbReference type="InterPro" id="IPR000504">
    <property type="entry name" value="RRM_dom"/>
</dbReference>
<evidence type="ECO:0000256" key="6">
    <source>
        <dbReference type="ARBA" id="ARBA00023242"/>
    </source>
</evidence>
<dbReference type="InterPro" id="IPR035979">
    <property type="entry name" value="RBD_domain_sf"/>
</dbReference>
<dbReference type="Pfam" id="PF00076">
    <property type="entry name" value="RRM_1"/>
    <property type="match status" value="1"/>
</dbReference>
<evidence type="ECO:0000256" key="4">
    <source>
        <dbReference type="ARBA" id="ARBA00015520"/>
    </source>
</evidence>
<dbReference type="GO" id="GO:0019843">
    <property type="term" value="F:rRNA binding"/>
    <property type="evidence" value="ECO:0007669"/>
    <property type="project" value="TreeGrafter"/>
</dbReference>
<dbReference type="Gene3D" id="3.30.70.330">
    <property type="match status" value="2"/>
</dbReference>
<dbReference type="PROSITE" id="PS50102">
    <property type="entry name" value="RRM"/>
    <property type="match status" value="1"/>
</dbReference>
<comment type="function">
    <text evidence="1">Involved in pre-25S rRNA processing.</text>
</comment>
<evidence type="ECO:0000256" key="7">
    <source>
        <dbReference type="PROSITE-ProRule" id="PRU00176"/>
    </source>
</evidence>
<keyword evidence="5 7" id="KW-0694">RNA-binding</keyword>
<dbReference type="AlphaFoldDB" id="A0A8H3EJH7"/>
<evidence type="ECO:0000259" key="9">
    <source>
        <dbReference type="PROSITE" id="PS50102"/>
    </source>
</evidence>
<feature type="compositionally biased region" description="Low complexity" evidence="8">
    <location>
        <begin position="491"/>
        <end position="500"/>
    </location>
</feature>
<organism evidence="10 11">
    <name type="scientific">Heterodermia speciosa</name>
    <dbReference type="NCBI Taxonomy" id="116794"/>
    <lineage>
        <taxon>Eukaryota</taxon>
        <taxon>Fungi</taxon>
        <taxon>Dikarya</taxon>
        <taxon>Ascomycota</taxon>
        <taxon>Pezizomycotina</taxon>
        <taxon>Lecanoromycetes</taxon>
        <taxon>OSLEUM clade</taxon>
        <taxon>Lecanoromycetidae</taxon>
        <taxon>Caliciales</taxon>
        <taxon>Physciaceae</taxon>
        <taxon>Heterodermia</taxon>
    </lineage>
</organism>
<comment type="similarity">
    <text evidence="3">Belongs to the RRM RBM34 family.</text>
</comment>
<dbReference type="GO" id="GO:0005730">
    <property type="term" value="C:nucleolus"/>
    <property type="evidence" value="ECO:0007669"/>
    <property type="project" value="UniProtKB-SubCell"/>
</dbReference>
<feature type="domain" description="RRM" evidence="9">
    <location>
        <begin position="303"/>
        <end position="407"/>
    </location>
</feature>
<evidence type="ECO:0000313" key="11">
    <source>
        <dbReference type="Proteomes" id="UP000664521"/>
    </source>
</evidence>
<name>A0A8H3EJH7_9LECA</name>
<dbReference type="SMART" id="SM00360">
    <property type="entry name" value="RRM"/>
    <property type="match status" value="1"/>
</dbReference>
<dbReference type="PANTHER" id="PTHR23236">
    <property type="entry name" value="EUKARYOTIC TRANSLATION INITIATION FACTOR 4B/4H"/>
    <property type="match status" value="1"/>
</dbReference>
<evidence type="ECO:0000256" key="1">
    <source>
        <dbReference type="ARBA" id="ARBA00002475"/>
    </source>
</evidence>
<feature type="compositionally biased region" description="Polar residues" evidence="8">
    <location>
        <begin position="425"/>
        <end position="439"/>
    </location>
</feature>
<reference evidence="10" key="1">
    <citation type="submission" date="2021-03" db="EMBL/GenBank/DDBJ databases">
        <authorList>
            <person name="Tagirdzhanova G."/>
        </authorList>
    </citation>
    <scope>NUCLEOTIDE SEQUENCE</scope>
</reference>
<keyword evidence="6" id="KW-0539">Nucleus</keyword>
<evidence type="ECO:0000256" key="5">
    <source>
        <dbReference type="ARBA" id="ARBA00022884"/>
    </source>
</evidence>
<dbReference type="SUPFAM" id="SSF54928">
    <property type="entry name" value="RNA-binding domain, RBD"/>
    <property type="match status" value="1"/>
</dbReference>
<feature type="region of interest" description="Disordered" evidence="8">
    <location>
        <begin position="404"/>
        <end position="439"/>
    </location>
</feature>
<dbReference type="EMBL" id="CAJPDS010000006">
    <property type="protein sequence ID" value="CAF9908306.1"/>
    <property type="molecule type" value="Genomic_DNA"/>
</dbReference>
<feature type="compositionally biased region" description="Acidic residues" evidence="8">
    <location>
        <begin position="144"/>
        <end position="158"/>
    </location>
</feature>
<proteinExistence type="inferred from homology"/>
<feature type="compositionally biased region" description="Basic and acidic residues" evidence="8">
    <location>
        <begin position="115"/>
        <end position="124"/>
    </location>
</feature>
<dbReference type="InterPro" id="IPR012677">
    <property type="entry name" value="Nucleotide-bd_a/b_plait_sf"/>
</dbReference>
<evidence type="ECO:0000256" key="2">
    <source>
        <dbReference type="ARBA" id="ARBA00004604"/>
    </source>
</evidence>
<keyword evidence="11" id="KW-1185">Reference proteome</keyword>
<dbReference type="OrthoDB" id="442677at2759"/>
<dbReference type="PANTHER" id="PTHR23236:SF25">
    <property type="entry name" value="RNA-BINDING PROTEIN 34"/>
    <property type="match status" value="1"/>
</dbReference>
<evidence type="ECO:0000256" key="8">
    <source>
        <dbReference type="SAM" id="MobiDB-lite"/>
    </source>
</evidence>
<feature type="region of interest" description="Disordered" evidence="8">
    <location>
        <begin position="76"/>
        <end position="178"/>
    </location>
</feature>
<protein>
    <recommendedName>
        <fullName evidence="4">Nucleolar protein 12</fullName>
    </recommendedName>
</protein>
<comment type="subcellular location">
    <subcellularLocation>
        <location evidence="2">Nucleus</location>
        <location evidence="2">Nucleolus</location>
    </subcellularLocation>
</comment>